<evidence type="ECO:0000256" key="5">
    <source>
        <dbReference type="ARBA" id="ARBA00022723"/>
    </source>
</evidence>
<keyword evidence="7" id="KW-0539">Nucleus</keyword>
<dbReference type="EMBL" id="JAVRBK010000001">
    <property type="protein sequence ID" value="KAK5649592.1"/>
    <property type="molecule type" value="Genomic_DNA"/>
</dbReference>
<dbReference type="Pfam" id="PF13359">
    <property type="entry name" value="DDE_Tnp_4"/>
    <property type="match status" value="1"/>
</dbReference>
<keyword evidence="10" id="KW-1185">Reference proteome</keyword>
<dbReference type="InterPro" id="IPR045249">
    <property type="entry name" value="HARBI1-like"/>
</dbReference>
<evidence type="ECO:0000313" key="9">
    <source>
        <dbReference type="EMBL" id="KAK5649592.1"/>
    </source>
</evidence>
<name>A0AAN7ZR31_9COLE</name>
<comment type="caution">
    <text evidence="9">The sequence shown here is derived from an EMBL/GenBank/DDBJ whole genome shotgun (WGS) entry which is preliminary data.</text>
</comment>
<evidence type="ECO:0000256" key="6">
    <source>
        <dbReference type="ARBA" id="ARBA00022801"/>
    </source>
</evidence>
<protein>
    <recommendedName>
        <fullName evidence="8">DDE Tnp4 domain-containing protein</fullName>
    </recommendedName>
</protein>
<evidence type="ECO:0000256" key="7">
    <source>
        <dbReference type="ARBA" id="ARBA00023242"/>
    </source>
</evidence>
<dbReference type="PANTHER" id="PTHR22930:SF269">
    <property type="entry name" value="NUCLEASE HARBI1-LIKE PROTEIN"/>
    <property type="match status" value="1"/>
</dbReference>
<sequence>MSDSEEELITVGCLLVEEEETIKKRKVWVHNICKRRPGFSEFNALFPDLLEDEVKFFQYFRMSHGKFIGLLETLQPELIRNNTRFRRAVGTKERLAVTLSPCLEKFSLSWQNRNSTCEAIWTKLQPIVMPEPDEDMWNRIESEFYNKWNFPNLLGAIDGKHAVIQAPPNTGSQFFCYKKTFSIVCSVDVGACGRNSDGSIFKHSNFGKRLLENKFGFPPSKPLPGSNQVLPHVIIGDEAFPLCINLMRPYSRDATRGDEKKKVFNYRLSRARDVSENAFGILMKKFRIFEHRLCLSHDHINLVVLAACCLHNYLRNDICHWTESDLKVDVPNVKGLQNLQGIGGNACSAALRIRDEFTKYFNSPAGSVPWQMDKVRVGKHV</sequence>
<organism evidence="9 10">
    <name type="scientific">Pyrocoelia pectoralis</name>
    <dbReference type="NCBI Taxonomy" id="417401"/>
    <lineage>
        <taxon>Eukaryota</taxon>
        <taxon>Metazoa</taxon>
        <taxon>Ecdysozoa</taxon>
        <taxon>Arthropoda</taxon>
        <taxon>Hexapoda</taxon>
        <taxon>Insecta</taxon>
        <taxon>Pterygota</taxon>
        <taxon>Neoptera</taxon>
        <taxon>Endopterygota</taxon>
        <taxon>Coleoptera</taxon>
        <taxon>Polyphaga</taxon>
        <taxon>Elateriformia</taxon>
        <taxon>Elateroidea</taxon>
        <taxon>Lampyridae</taxon>
        <taxon>Lampyrinae</taxon>
        <taxon>Pyrocoelia</taxon>
    </lineage>
</organism>
<evidence type="ECO:0000259" key="8">
    <source>
        <dbReference type="Pfam" id="PF13359"/>
    </source>
</evidence>
<keyword evidence="6" id="KW-0378">Hydrolase</keyword>
<gene>
    <name evidence="9" type="ORF">RI129_000621</name>
</gene>
<dbReference type="Proteomes" id="UP001329430">
    <property type="component" value="Chromosome 1"/>
</dbReference>
<keyword evidence="4" id="KW-0540">Nuclease</keyword>
<dbReference type="AlphaFoldDB" id="A0AAN7ZR31"/>
<proteinExistence type="inferred from homology"/>
<comment type="similarity">
    <text evidence="3">Belongs to the HARBI1 family.</text>
</comment>
<comment type="cofactor">
    <cofactor evidence="1">
        <name>a divalent metal cation</name>
        <dbReference type="ChEBI" id="CHEBI:60240"/>
    </cofactor>
</comment>
<accession>A0AAN7ZR31</accession>
<evidence type="ECO:0000256" key="4">
    <source>
        <dbReference type="ARBA" id="ARBA00022722"/>
    </source>
</evidence>
<dbReference type="PANTHER" id="PTHR22930">
    <property type="match status" value="1"/>
</dbReference>
<comment type="subcellular location">
    <subcellularLocation>
        <location evidence="2">Nucleus</location>
    </subcellularLocation>
</comment>
<keyword evidence="5" id="KW-0479">Metal-binding</keyword>
<evidence type="ECO:0000313" key="10">
    <source>
        <dbReference type="Proteomes" id="UP001329430"/>
    </source>
</evidence>
<dbReference type="GO" id="GO:0005634">
    <property type="term" value="C:nucleus"/>
    <property type="evidence" value="ECO:0007669"/>
    <property type="project" value="UniProtKB-SubCell"/>
</dbReference>
<feature type="domain" description="DDE Tnp4" evidence="8">
    <location>
        <begin position="157"/>
        <end position="312"/>
    </location>
</feature>
<evidence type="ECO:0000256" key="3">
    <source>
        <dbReference type="ARBA" id="ARBA00006958"/>
    </source>
</evidence>
<reference evidence="9 10" key="1">
    <citation type="journal article" date="2024" name="Insects">
        <title>An Improved Chromosome-Level Genome Assembly of the Firefly Pyrocoelia pectoralis.</title>
        <authorList>
            <person name="Fu X."/>
            <person name="Meyer-Rochow V.B."/>
            <person name="Ballantyne L."/>
            <person name="Zhu X."/>
        </authorList>
    </citation>
    <scope>NUCLEOTIDE SEQUENCE [LARGE SCALE GENOMIC DNA]</scope>
    <source>
        <strain evidence="9">XCY_ONT2</strain>
    </source>
</reference>
<evidence type="ECO:0000256" key="1">
    <source>
        <dbReference type="ARBA" id="ARBA00001968"/>
    </source>
</evidence>
<evidence type="ECO:0000256" key="2">
    <source>
        <dbReference type="ARBA" id="ARBA00004123"/>
    </source>
</evidence>
<dbReference type="InterPro" id="IPR027806">
    <property type="entry name" value="HARBI1_dom"/>
</dbReference>
<dbReference type="GO" id="GO:0016787">
    <property type="term" value="F:hydrolase activity"/>
    <property type="evidence" value="ECO:0007669"/>
    <property type="project" value="UniProtKB-KW"/>
</dbReference>
<dbReference type="GO" id="GO:0046872">
    <property type="term" value="F:metal ion binding"/>
    <property type="evidence" value="ECO:0007669"/>
    <property type="project" value="UniProtKB-KW"/>
</dbReference>
<dbReference type="GO" id="GO:0004518">
    <property type="term" value="F:nuclease activity"/>
    <property type="evidence" value="ECO:0007669"/>
    <property type="project" value="UniProtKB-KW"/>
</dbReference>